<reference evidence="3" key="3">
    <citation type="submission" date="2015-06" db="UniProtKB">
        <authorList>
            <consortium name="EnsemblProtists"/>
        </authorList>
    </citation>
    <scope>IDENTIFICATION</scope>
</reference>
<evidence type="ECO:0000256" key="1">
    <source>
        <dbReference type="SAM" id="MobiDB-lite"/>
    </source>
</evidence>
<dbReference type="RefSeq" id="XP_005829937.1">
    <property type="nucleotide sequence ID" value="XM_005829880.1"/>
</dbReference>
<protein>
    <submittedName>
        <fullName evidence="2 3">Uncharacterized protein</fullName>
    </submittedName>
</protein>
<gene>
    <name evidence="2" type="ORF">GUITHDRAFT_111005</name>
</gene>
<evidence type="ECO:0000313" key="4">
    <source>
        <dbReference type="Proteomes" id="UP000011087"/>
    </source>
</evidence>
<keyword evidence="4" id="KW-1185">Reference proteome</keyword>
<dbReference type="AlphaFoldDB" id="L1J3R5"/>
<dbReference type="EMBL" id="JH993013">
    <property type="protein sequence ID" value="EKX42957.1"/>
    <property type="molecule type" value="Genomic_DNA"/>
</dbReference>
<evidence type="ECO:0000313" key="2">
    <source>
        <dbReference type="EMBL" id="EKX42957.1"/>
    </source>
</evidence>
<accession>L1J3R5</accession>
<dbReference type="GeneID" id="17299622"/>
<reference evidence="2 4" key="1">
    <citation type="journal article" date="2012" name="Nature">
        <title>Algal genomes reveal evolutionary mosaicism and the fate of nucleomorphs.</title>
        <authorList>
            <consortium name="DOE Joint Genome Institute"/>
            <person name="Curtis B.A."/>
            <person name="Tanifuji G."/>
            <person name="Burki F."/>
            <person name="Gruber A."/>
            <person name="Irimia M."/>
            <person name="Maruyama S."/>
            <person name="Arias M.C."/>
            <person name="Ball S.G."/>
            <person name="Gile G.H."/>
            <person name="Hirakawa Y."/>
            <person name="Hopkins J.F."/>
            <person name="Kuo A."/>
            <person name="Rensing S.A."/>
            <person name="Schmutz J."/>
            <person name="Symeonidi A."/>
            <person name="Elias M."/>
            <person name="Eveleigh R.J."/>
            <person name="Herman E.K."/>
            <person name="Klute M.J."/>
            <person name="Nakayama T."/>
            <person name="Obornik M."/>
            <person name="Reyes-Prieto A."/>
            <person name="Armbrust E.V."/>
            <person name="Aves S.J."/>
            <person name="Beiko R.G."/>
            <person name="Coutinho P."/>
            <person name="Dacks J.B."/>
            <person name="Durnford D.G."/>
            <person name="Fast N.M."/>
            <person name="Green B.R."/>
            <person name="Grisdale C.J."/>
            <person name="Hempel F."/>
            <person name="Henrissat B."/>
            <person name="Hoppner M.P."/>
            <person name="Ishida K."/>
            <person name="Kim E."/>
            <person name="Koreny L."/>
            <person name="Kroth P.G."/>
            <person name="Liu Y."/>
            <person name="Malik S.B."/>
            <person name="Maier U.G."/>
            <person name="McRose D."/>
            <person name="Mock T."/>
            <person name="Neilson J.A."/>
            <person name="Onodera N.T."/>
            <person name="Poole A.M."/>
            <person name="Pritham E.J."/>
            <person name="Richards T.A."/>
            <person name="Rocap G."/>
            <person name="Roy S.W."/>
            <person name="Sarai C."/>
            <person name="Schaack S."/>
            <person name="Shirato S."/>
            <person name="Slamovits C.H."/>
            <person name="Spencer D.F."/>
            <person name="Suzuki S."/>
            <person name="Worden A.Z."/>
            <person name="Zauner S."/>
            <person name="Barry K."/>
            <person name="Bell C."/>
            <person name="Bharti A.K."/>
            <person name="Crow J.A."/>
            <person name="Grimwood J."/>
            <person name="Kramer R."/>
            <person name="Lindquist E."/>
            <person name="Lucas S."/>
            <person name="Salamov A."/>
            <person name="McFadden G.I."/>
            <person name="Lane C.E."/>
            <person name="Keeling P.J."/>
            <person name="Gray M.W."/>
            <person name="Grigoriev I.V."/>
            <person name="Archibald J.M."/>
        </authorList>
    </citation>
    <scope>NUCLEOTIDE SEQUENCE</scope>
    <source>
        <strain evidence="2 4">CCMP2712</strain>
    </source>
</reference>
<dbReference type="PaxDb" id="55529-EKX42957"/>
<dbReference type="KEGG" id="gtt:GUITHDRAFT_111005"/>
<dbReference type="Proteomes" id="UP000011087">
    <property type="component" value="Unassembled WGS sequence"/>
</dbReference>
<feature type="region of interest" description="Disordered" evidence="1">
    <location>
        <begin position="56"/>
        <end position="98"/>
    </location>
</feature>
<proteinExistence type="predicted"/>
<reference evidence="4" key="2">
    <citation type="submission" date="2012-11" db="EMBL/GenBank/DDBJ databases">
        <authorList>
            <person name="Kuo A."/>
            <person name="Curtis B.A."/>
            <person name="Tanifuji G."/>
            <person name="Burki F."/>
            <person name="Gruber A."/>
            <person name="Irimia M."/>
            <person name="Maruyama S."/>
            <person name="Arias M.C."/>
            <person name="Ball S.G."/>
            <person name="Gile G.H."/>
            <person name="Hirakawa Y."/>
            <person name="Hopkins J.F."/>
            <person name="Rensing S.A."/>
            <person name="Schmutz J."/>
            <person name="Symeonidi A."/>
            <person name="Elias M."/>
            <person name="Eveleigh R.J."/>
            <person name="Herman E.K."/>
            <person name="Klute M.J."/>
            <person name="Nakayama T."/>
            <person name="Obornik M."/>
            <person name="Reyes-Prieto A."/>
            <person name="Armbrust E.V."/>
            <person name="Aves S.J."/>
            <person name="Beiko R.G."/>
            <person name="Coutinho P."/>
            <person name="Dacks J.B."/>
            <person name="Durnford D.G."/>
            <person name="Fast N.M."/>
            <person name="Green B.R."/>
            <person name="Grisdale C."/>
            <person name="Hempe F."/>
            <person name="Henrissat B."/>
            <person name="Hoppner M.P."/>
            <person name="Ishida K.-I."/>
            <person name="Kim E."/>
            <person name="Koreny L."/>
            <person name="Kroth P.G."/>
            <person name="Liu Y."/>
            <person name="Malik S.-B."/>
            <person name="Maier U.G."/>
            <person name="McRose D."/>
            <person name="Mock T."/>
            <person name="Neilson J.A."/>
            <person name="Onodera N.T."/>
            <person name="Poole A.M."/>
            <person name="Pritham E.J."/>
            <person name="Richards T.A."/>
            <person name="Rocap G."/>
            <person name="Roy S.W."/>
            <person name="Sarai C."/>
            <person name="Schaack S."/>
            <person name="Shirato S."/>
            <person name="Slamovits C.H."/>
            <person name="Spencer D.F."/>
            <person name="Suzuki S."/>
            <person name="Worden A.Z."/>
            <person name="Zauner S."/>
            <person name="Barry K."/>
            <person name="Bell C."/>
            <person name="Bharti A.K."/>
            <person name="Crow J.A."/>
            <person name="Grimwood J."/>
            <person name="Kramer R."/>
            <person name="Lindquist E."/>
            <person name="Lucas S."/>
            <person name="Salamov A."/>
            <person name="McFadden G.I."/>
            <person name="Lane C.E."/>
            <person name="Keeling P.J."/>
            <person name="Gray M.W."/>
            <person name="Grigoriev I.V."/>
            <person name="Archibald J.M."/>
        </authorList>
    </citation>
    <scope>NUCLEOTIDE SEQUENCE</scope>
    <source>
        <strain evidence="4">CCMP2712</strain>
    </source>
</reference>
<sequence>MSHNITVRITLPGAEEQTFQECYETLHPSDASTKGLSAMLTKLHELQDKTQKFLTEKINDDSNPSTAHAEDGYEEEGVDDELPSPSSGPPKKRNKKGK</sequence>
<dbReference type="EnsemblProtists" id="EKX42957">
    <property type="protein sequence ID" value="EKX42957"/>
    <property type="gene ID" value="GUITHDRAFT_111005"/>
</dbReference>
<name>L1J3R5_GUITC</name>
<organism evidence="2">
    <name type="scientific">Guillardia theta (strain CCMP2712)</name>
    <name type="common">Cryptophyte</name>
    <dbReference type="NCBI Taxonomy" id="905079"/>
    <lineage>
        <taxon>Eukaryota</taxon>
        <taxon>Cryptophyceae</taxon>
        <taxon>Pyrenomonadales</taxon>
        <taxon>Geminigeraceae</taxon>
        <taxon>Guillardia</taxon>
    </lineage>
</organism>
<evidence type="ECO:0000313" key="3">
    <source>
        <dbReference type="EnsemblProtists" id="EKX42957"/>
    </source>
</evidence>
<feature type="compositionally biased region" description="Acidic residues" evidence="1">
    <location>
        <begin position="72"/>
        <end position="82"/>
    </location>
</feature>
<dbReference type="HOGENOM" id="CLU_2338015_0_0_1"/>